<name>A0A2V1N1C9_9LACO</name>
<feature type="domain" description="HD" evidence="7">
    <location>
        <begin position="31"/>
        <end position="145"/>
    </location>
</feature>
<dbReference type="CDD" id="cd00077">
    <property type="entry name" value="HDc"/>
    <property type="match status" value="1"/>
</dbReference>
<dbReference type="OrthoDB" id="9782134at2"/>
<dbReference type="GO" id="GO:0046872">
    <property type="term" value="F:metal ion binding"/>
    <property type="evidence" value="ECO:0007669"/>
    <property type="project" value="UniProtKB-KW"/>
</dbReference>
<organism evidence="8 9">
    <name type="scientific">Levilactobacillus bambusae</name>
    <dbReference type="NCBI Taxonomy" id="2024736"/>
    <lineage>
        <taxon>Bacteria</taxon>
        <taxon>Bacillati</taxon>
        <taxon>Bacillota</taxon>
        <taxon>Bacilli</taxon>
        <taxon>Lactobacillales</taxon>
        <taxon>Lactobacillaceae</taxon>
        <taxon>Levilactobacillus</taxon>
    </lineage>
</organism>
<dbReference type="InterPro" id="IPR003607">
    <property type="entry name" value="HD/PDEase_dom"/>
</dbReference>
<dbReference type="Proteomes" id="UP000245080">
    <property type="component" value="Unassembled WGS sequence"/>
</dbReference>
<keyword evidence="2" id="KW-0479">Metal-binding</keyword>
<proteinExistence type="predicted"/>
<dbReference type="GO" id="GO:0008803">
    <property type="term" value="F:bis(5'-nucleosyl)-tetraphosphatase (symmetrical) activity"/>
    <property type="evidence" value="ECO:0007669"/>
    <property type="project" value="UniProtKB-EC"/>
</dbReference>
<dbReference type="Gene3D" id="1.10.3210.10">
    <property type="entry name" value="Hypothetical protein af1432"/>
    <property type="match status" value="1"/>
</dbReference>
<keyword evidence="5" id="KW-0408">Iron</keyword>
<protein>
    <recommendedName>
        <fullName evidence="1">bis(5'-nucleosyl)-tetraphosphatase (symmetrical)</fullName>
        <ecNumber evidence="1">3.6.1.41</ecNumber>
    </recommendedName>
</protein>
<evidence type="ECO:0000256" key="4">
    <source>
        <dbReference type="ARBA" id="ARBA00022801"/>
    </source>
</evidence>
<dbReference type="AlphaFoldDB" id="A0A2V1N1C9"/>
<keyword evidence="9" id="KW-1185">Reference proteome</keyword>
<comment type="caution">
    <text evidence="8">The sequence shown here is derived from an EMBL/GenBank/DDBJ whole genome shotgun (WGS) entry which is preliminary data.</text>
</comment>
<dbReference type="NCBIfam" id="TIGR00488">
    <property type="entry name" value="bis(5'-nucleosyl)-tetraphosphatase (symmetrical) YqeK"/>
    <property type="match status" value="1"/>
</dbReference>
<dbReference type="SMART" id="SM00471">
    <property type="entry name" value="HDc"/>
    <property type="match status" value="1"/>
</dbReference>
<gene>
    <name evidence="8" type="ORF">DCM90_02290</name>
</gene>
<evidence type="ECO:0000313" key="9">
    <source>
        <dbReference type="Proteomes" id="UP000245080"/>
    </source>
</evidence>
<dbReference type="InterPro" id="IPR051094">
    <property type="entry name" value="Diverse_Catalytic_Enzymes"/>
</dbReference>
<evidence type="ECO:0000259" key="7">
    <source>
        <dbReference type="PROSITE" id="PS51831"/>
    </source>
</evidence>
<sequence length="202" mass="23332">MTKDLVYHEHLTPYTREELVEKIHTQLKKPRFEHVLRVEQVAMELAKENDADVERASIAGLCHDYAKQRPDADFITAIKAYHMDPDLLNYGNAIWHGLVGAELVRRELLIDDEEILNAIRYHTTGAPYMTTLEQIIYMADYIDPKRDFDGVEQARQLSHEDLPKAVAYQTKRTLAYLIAKNAPVYPATLTTYNAWVPQYSDL</sequence>
<evidence type="ECO:0000256" key="3">
    <source>
        <dbReference type="ARBA" id="ARBA00022741"/>
    </source>
</evidence>
<dbReference type="EC" id="3.6.1.41" evidence="1"/>
<accession>A0A2V1N1C9</accession>
<dbReference type="PANTHER" id="PTHR35795:SF1">
    <property type="entry name" value="BIS(5'-NUCLEOSYL)-TETRAPHOSPHATASE, SYMMETRICAL"/>
    <property type="match status" value="1"/>
</dbReference>
<reference evidence="8 9" key="1">
    <citation type="journal article" date="2018" name="Int. J. Syst. Evol. Microbiol.">
        <title>Lactobacillus bambusae sp. nov., isolated from a traditional fermented Ma-bamboo shoots of Taiwan.</title>
        <authorList>
            <person name="Wang L.-T."/>
        </authorList>
    </citation>
    <scope>NUCLEOTIDE SEQUENCE [LARGE SCALE GENOMIC DNA]</scope>
    <source>
        <strain evidence="8 9">BS-W1</strain>
    </source>
</reference>
<dbReference type="PROSITE" id="PS51831">
    <property type="entry name" value="HD"/>
    <property type="match status" value="1"/>
</dbReference>
<dbReference type="InterPro" id="IPR006674">
    <property type="entry name" value="HD_domain"/>
</dbReference>
<evidence type="ECO:0000256" key="5">
    <source>
        <dbReference type="ARBA" id="ARBA00023004"/>
    </source>
</evidence>
<evidence type="ECO:0000256" key="1">
    <source>
        <dbReference type="ARBA" id="ARBA00012506"/>
    </source>
</evidence>
<dbReference type="InterPro" id="IPR005249">
    <property type="entry name" value="YqeK"/>
</dbReference>
<evidence type="ECO:0000256" key="6">
    <source>
        <dbReference type="ARBA" id="ARBA00049417"/>
    </source>
</evidence>
<dbReference type="GO" id="GO:0000166">
    <property type="term" value="F:nucleotide binding"/>
    <property type="evidence" value="ECO:0007669"/>
    <property type="project" value="UniProtKB-KW"/>
</dbReference>
<comment type="catalytic activity">
    <reaction evidence="6">
        <text>P(1),P(4)-bis(5'-adenosyl) tetraphosphate + H2O = 2 ADP + 2 H(+)</text>
        <dbReference type="Rhea" id="RHEA:24252"/>
        <dbReference type="ChEBI" id="CHEBI:15377"/>
        <dbReference type="ChEBI" id="CHEBI:15378"/>
        <dbReference type="ChEBI" id="CHEBI:58141"/>
        <dbReference type="ChEBI" id="CHEBI:456216"/>
        <dbReference type="EC" id="3.6.1.41"/>
    </reaction>
</comment>
<evidence type="ECO:0000313" key="8">
    <source>
        <dbReference type="EMBL" id="PWG01024.1"/>
    </source>
</evidence>
<dbReference type="EMBL" id="QCXQ01000001">
    <property type="protein sequence ID" value="PWG01024.1"/>
    <property type="molecule type" value="Genomic_DNA"/>
</dbReference>
<keyword evidence="3" id="KW-0547">Nucleotide-binding</keyword>
<keyword evidence="4" id="KW-0378">Hydrolase</keyword>
<dbReference type="SUPFAM" id="SSF109604">
    <property type="entry name" value="HD-domain/PDEase-like"/>
    <property type="match status" value="1"/>
</dbReference>
<dbReference type="PANTHER" id="PTHR35795">
    <property type="entry name" value="SLR1885 PROTEIN"/>
    <property type="match status" value="1"/>
</dbReference>
<evidence type="ECO:0000256" key="2">
    <source>
        <dbReference type="ARBA" id="ARBA00022723"/>
    </source>
</evidence>
<dbReference type="RefSeq" id="WP_109249737.1">
    <property type="nucleotide sequence ID" value="NZ_QCXQ01000001.1"/>
</dbReference>
<dbReference type="Pfam" id="PF01966">
    <property type="entry name" value="HD"/>
    <property type="match status" value="1"/>
</dbReference>